<evidence type="ECO:0000313" key="3">
    <source>
        <dbReference type="Proteomes" id="UP000248134"/>
    </source>
</evidence>
<organism evidence="2 3">
    <name type="scientific">Rhodopseudomonas palustris</name>
    <dbReference type="NCBI Taxonomy" id="1076"/>
    <lineage>
        <taxon>Bacteria</taxon>
        <taxon>Pseudomonadati</taxon>
        <taxon>Pseudomonadota</taxon>
        <taxon>Alphaproteobacteria</taxon>
        <taxon>Hyphomicrobiales</taxon>
        <taxon>Nitrobacteraceae</taxon>
        <taxon>Rhodopseudomonas</taxon>
    </lineage>
</organism>
<dbReference type="Proteomes" id="UP000248134">
    <property type="component" value="Unassembled WGS sequence"/>
</dbReference>
<feature type="region of interest" description="Disordered" evidence="1">
    <location>
        <begin position="1"/>
        <end position="30"/>
    </location>
</feature>
<proteinExistence type="predicted"/>
<accession>A0A323UZG4</accession>
<name>A0A323UZG4_RHOPL</name>
<comment type="caution">
    <text evidence="2">The sequence shown here is derived from an EMBL/GenBank/DDBJ whole genome shotgun (WGS) entry which is preliminary data.</text>
</comment>
<sequence>MGKASKTKKARSTKAKSTKAKATKVKAARKEANKPVTPVYLNPPATIRIGLHDVIRALKMIETQGHLNKLVSGSKRQRLQVTLPAETVNFVKDFVVKHRMHTHRVGRHIVGGLGTASARDTDRLLARIDAGPDPNQCEFGKQG</sequence>
<protein>
    <submittedName>
        <fullName evidence="2">Uncharacterized protein</fullName>
    </submittedName>
</protein>
<evidence type="ECO:0000256" key="1">
    <source>
        <dbReference type="SAM" id="MobiDB-lite"/>
    </source>
</evidence>
<dbReference type="RefSeq" id="WP_110784473.1">
    <property type="nucleotide sequence ID" value="NZ_QKQS01000006.1"/>
</dbReference>
<dbReference type="EMBL" id="QKQS01000006">
    <property type="protein sequence ID" value="PZA13298.1"/>
    <property type="molecule type" value="Genomic_DNA"/>
</dbReference>
<feature type="compositionally biased region" description="Basic residues" evidence="1">
    <location>
        <begin position="1"/>
        <end position="27"/>
    </location>
</feature>
<evidence type="ECO:0000313" key="2">
    <source>
        <dbReference type="EMBL" id="PZA13298.1"/>
    </source>
</evidence>
<reference evidence="2 3" key="1">
    <citation type="submission" date="2018-06" db="EMBL/GenBank/DDBJ databases">
        <title>Draft Whole-Genome Sequence of the purple photosynthetic bacterium Rhodospeudomonas palustris XCP.</title>
        <authorList>
            <person name="Rayyan A."/>
            <person name="Meyer T.E."/>
            <person name="Kyndt J.A."/>
        </authorList>
    </citation>
    <scope>NUCLEOTIDE SEQUENCE [LARGE SCALE GENOMIC DNA]</scope>
    <source>
        <strain evidence="2 3">XCP</strain>
    </source>
</reference>
<dbReference type="AlphaFoldDB" id="A0A323UZG4"/>
<gene>
    <name evidence="2" type="ORF">DNX69_02665</name>
</gene>